<comment type="caution">
    <text evidence="2">The sequence shown here is derived from an EMBL/GenBank/DDBJ whole genome shotgun (WGS) entry which is preliminary data.</text>
</comment>
<protein>
    <submittedName>
        <fullName evidence="2">Uncharacterized protein</fullName>
    </submittedName>
</protein>
<accession>A0AAP0P0K7</accession>
<feature type="region of interest" description="Disordered" evidence="1">
    <location>
        <begin position="418"/>
        <end position="437"/>
    </location>
</feature>
<dbReference type="AlphaFoldDB" id="A0AAP0P0K7"/>
<evidence type="ECO:0000313" key="2">
    <source>
        <dbReference type="EMBL" id="KAK9123071.1"/>
    </source>
</evidence>
<dbReference type="Proteomes" id="UP001417504">
    <property type="component" value="Unassembled WGS sequence"/>
</dbReference>
<evidence type="ECO:0000313" key="3">
    <source>
        <dbReference type="Proteomes" id="UP001417504"/>
    </source>
</evidence>
<dbReference type="EMBL" id="JBBNAE010000005">
    <property type="protein sequence ID" value="KAK9123071.1"/>
    <property type="molecule type" value="Genomic_DNA"/>
</dbReference>
<keyword evidence="3" id="KW-1185">Reference proteome</keyword>
<feature type="compositionally biased region" description="Low complexity" evidence="1">
    <location>
        <begin position="53"/>
        <end position="62"/>
    </location>
</feature>
<feature type="region of interest" description="Disordered" evidence="1">
    <location>
        <begin position="43"/>
        <end position="79"/>
    </location>
</feature>
<gene>
    <name evidence="2" type="ORF">Sjap_012673</name>
</gene>
<sequence>MDPVVAARFAAHDRQFELLLDMMRAQTAAIASFAADRPQRLTEMTSAHHSDSADAGSSIGDSSSRDLPPVSLPDTLHYKNGLDQGQNLGDCRSCPDPSSPPSHPLFPAILTPFFRRRPLWWLLCRRRRHLCSAVFPSAPPLITTLPSSLRSTPPSSPLPGIVASAPQSLSLLRSDPPLPLLRHCHFYSAIVTSAPQHSAIVTSALQRSAIDGASAPARVVVHAPLQLGSPSLTSHLLRFFVTGNVEWMSKETITEVYDFQTGLLDTIVVFLRKNSFPSLTRGSKFQQFGTMDCSIVVAYDMEKRVWLLDLNVQNPSQYLKFPSVIACDLELVNSLSKVIKAAAVLELLQLDLSYYDTLEPHTHCLCDVKAEIQRMREEMSQSAEEARDDPHVDETDLYYKYERWTSWSELILSSTPTSTSTPISHQETLTPPMAVPTPTLDANDVYHPRMYEPEDEEQTNFAPLQQEWIDAFSDTHPLPRPDRDI</sequence>
<proteinExistence type="predicted"/>
<reference evidence="2 3" key="1">
    <citation type="submission" date="2024-01" db="EMBL/GenBank/DDBJ databases">
        <title>Genome assemblies of Stephania.</title>
        <authorList>
            <person name="Yang L."/>
        </authorList>
    </citation>
    <scope>NUCLEOTIDE SEQUENCE [LARGE SCALE GENOMIC DNA]</scope>
    <source>
        <strain evidence="2">QJT</strain>
        <tissue evidence="2">Leaf</tissue>
    </source>
</reference>
<name>A0AAP0P0K7_9MAGN</name>
<evidence type="ECO:0000256" key="1">
    <source>
        <dbReference type="SAM" id="MobiDB-lite"/>
    </source>
</evidence>
<organism evidence="2 3">
    <name type="scientific">Stephania japonica</name>
    <dbReference type="NCBI Taxonomy" id="461633"/>
    <lineage>
        <taxon>Eukaryota</taxon>
        <taxon>Viridiplantae</taxon>
        <taxon>Streptophyta</taxon>
        <taxon>Embryophyta</taxon>
        <taxon>Tracheophyta</taxon>
        <taxon>Spermatophyta</taxon>
        <taxon>Magnoliopsida</taxon>
        <taxon>Ranunculales</taxon>
        <taxon>Menispermaceae</taxon>
        <taxon>Menispermoideae</taxon>
        <taxon>Cissampelideae</taxon>
        <taxon>Stephania</taxon>
    </lineage>
</organism>